<reference evidence="2 3" key="1">
    <citation type="submission" date="2024-02" db="EMBL/GenBank/DDBJ databases">
        <title>Adaptive strategies in a cosmopolitan and abundant soil bacterium.</title>
        <authorList>
            <person name="Carini P."/>
        </authorList>
    </citation>
    <scope>NUCLEOTIDE SEQUENCE [LARGE SCALE GENOMIC DNA]</scope>
    <source>
        <strain evidence="2 3">AZCC 1608</strain>
    </source>
</reference>
<feature type="region of interest" description="Disordered" evidence="1">
    <location>
        <begin position="115"/>
        <end position="166"/>
    </location>
</feature>
<dbReference type="Proteomes" id="UP001364224">
    <property type="component" value="Unassembled WGS sequence"/>
</dbReference>
<organism evidence="2 3">
    <name type="scientific">Bradyrhizobium algeriense</name>
    <dbReference type="NCBI Taxonomy" id="634784"/>
    <lineage>
        <taxon>Bacteria</taxon>
        <taxon>Pseudomonadati</taxon>
        <taxon>Pseudomonadota</taxon>
        <taxon>Alphaproteobacteria</taxon>
        <taxon>Hyphomicrobiales</taxon>
        <taxon>Nitrobacteraceae</taxon>
        <taxon>Bradyrhizobium</taxon>
    </lineage>
</organism>
<accession>A0ABU8B545</accession>
<keyword evidence="3" id="KW-1185">Reference proteome</keyword>
<evidence type="ECO:0000256" key="1">
    <source>
        <dbReference type="SAM" id="MobiDB-lite"/>
    </source>
</evidence>
<comment type="caution">
    <text evidence="2">The sequence shown here is derived from an EMBL/GenBank/DDBJ whole genome shotgun (WGS) entry which is preliminary data.</text>
</comment>
<sequence>MTRSRLSARPSARWIRSRSDVSSSPIGTLLRYPYEVRSEQEYFEEIQDVKVTKDMLDLAKHIVNQKAGRFEPEKFEDQYETALIDLINQKRTGKPITPKERPAAGNVVDLMEALRRSVGKEQPSKATKKPRKAAGQKEMLLAISGKKPAKENAAKKTTPKPQRKSA</sequence>
<proteinExistence type="predicted"/>
<dbReference type="InterPro" id="IPR009187">
    <property type="entry name" value="Prok_Ku"/>
</dbReference>
<name>A0ABU8B545_9BRAD</name>
<dbReference type="SUPFAM" id="SSF100939">
    <property type="entry name" value="SPOC domain-like"/>
    <property type="match status" value="1"/>
</dbReference>
<dbReference type="PANTHER" id="PTHR41251:SF1">
    <property type="entry name" value="NON-HOMOLOGOUS END JOINING PROTEIN KU"/>
    <property type="match status" value="1"/>
</dbReference>
<evidence type="ECO:0000313" key="2">
    <source>
        <dbReference type="EMBL" id="MEH2553661.1"/>
    </source>
</evidence>
<dbReference type="EMBL" id="JAZHRV010000001">
    <property type="protein sequence ID" value="MEH2553661.1"/>
    <property type="molecule type" value="Genomic_DNA"/>
</dbReference>
<dbReference type="PANTHER" id="PTHR41251">
    <property type="entry name" value="NON-HOMOLOGOUS END JOINING PROTEIN KU"/>
    <property type="match status" value="1"/>
</dbReference>
<dbReference type="InterPro" id="IPR016194">
    <property type="entry name" value="SPOC-like_C_dom_sf"/>
</dbReference>
<evidence type="ECO:0000313" key="3">
    <source>
        <dbReference type="Proteomes" id="UP001364224"/>
    </source>
</evidence>
<protein>
    <submittedName>
        <fullName evidence="2">Ku protein</fullName>
    </submittedName>
</protein>
<feature type="compositionally biased region" description="Basic residues" evidence="1">
    <location>
        <begin position="157"/>
        <end position="166"/>
    </location>
</feature>
<gene>
    <name evidence="2" type="ORF">V1286_001190</name>
</gene>